<sequence>MPEESMIYEQRIQQTIKKYVTNERVYTHQLFSPYIIKLNIPPSEVSSFYENLYQYCSTGGSVYNSCVERVAHLDVFKLFIDVDLDVSVDISAEDRKEWMSKTVEKIIDNVAVFYGAELASRYALSSRVPGNVHIVFQNIHVDRNNWLAIRNRFIDVYGRGDDELVKWERTYDASVINSGLRMIFNHKGYMGNSDKIEKQKEFFGDLYSDVYRPITPDGELILDYDEDVLHMHTIIPSTYEVTLFATKKRRRLLQDEDGVDDEHEDDVDMITDSTDEFSKYRVREAATRRVKRLKHDKWIIPDTYVDYIQKYLVRAVKEPGYADDINIVSISMLPDNRSLVVQIAPQECPILKLNGEKRMHQRCEAGRSSTYVLLREKVAHIACYDELCTKSIELKPYSIDDMLTFFDDTDIDDYNFRKALSLSHIDVAELVYKLIGDNYRVGPSGRNGSRRYYKFEKHRWNLTEGGLSHDLGSDSGVVITALREFLHRVRTAPDPEPKIYVNKYGEIIPEGEIEGEGEEDSEGDEEGEKKGRKRRMTLKGFTQSRINSLITKLKSYHYAKSVASIFADLLLKNYPEFTKQLDTDLYLICFRNGVYDFRTMELRPGKPSDNISLCMGCDYIDWDKEVSLEDKAKICQFLASIFTDRKTLDYFLWTCASALVAFIKTQTFTVWYGQGSNGKSTLQTLIMNAFGDYAVPVSVSLFTQKRGSSGAPSPDIMMLKGKRIAFLSEMDRQEYLRMGLLKQMTGGDAVLYRALFAPDMEQTHVIAKMILSSNIIPQLNAGSGDYGTERRIRITPFTSRFVDQLNNNQNSANRPGGIYEKLTDKDLDVKLERLHGVFVALLFNQLFSKYLRTKCEPEQSEEMKYLFQTLLKRFDLIGGWFQTCKVHDETNEPSWGTNATTIKRLYADFTDYCKKQLSVDDNMIPKLADFKDNLLNKIGREPFRYHQAGAYDVEYYFLTISSTNQV</sequence>
<evidence type="ECO:0000256" key="4">
    <source>
        <dbReference type="SAM" id="MobiDB-lite"/>
    </source>
</evidence>
<dbReference type="EMBL" id="KQ965911">
    <property type="protein sequence ID" value="KXS08949.1"/>
    <property type="molecule type" value="Genomic_DNA"/>
</dbReference>
<dbReference type="PANTHER" id="PTHR35372">
    <property type="entry name" value="ATP BINDING PROTEIN-RELATED"/>
    <property type="match status" value="1"/>
</dbReference>
<dbReference type="InterPro" id="IPR056443">
    <property type="entry name" value="AEP_C962R"/>
</dbReference>
<dbReference type="Pfam" id="PF23162">
    <property type="entry name" value="AEP_C962R"/>
    <property type="match status" value="1"/>
</dbReference>
<dbReference type="STRING" id="1344416.A0A138ZWQ8"/>
<dbReference type="AlphaFoldDB" id="A0A138ZWQ8"/>
<evidence type="ECO:0000313" key="7">
    <source>
        <dbReference type="Proteomes" id="UP000070544"/>
    </source>
</evidence>
<dbReference type="Gene3D" id="3.40.50.300">
    <property type="entry name" value="P-loop containing nucleotide triphosphate hydrolases"/>
    <property type="match status" value="1"/>
</dbReference>
<dbReference type="Proteomes" id="UP000070544">
    <property type="component" value="Unassembled WGS sequence"/>
</dbReference>
<keyword evidence="7" id="KW-1185">Reference proteome</keyword>
<dbReference type="InterPro" id="IPR027417">
    <property type="entry name" value="P-loop_NTPase"/>
</dbReference>
<keyword evidence="2" id="KW-0378">Hydrolase</keyword>
<proteinExistence type="predicted"/>
<dbReference type="Pfam" id="PF08706">
    <property type="entry name" value="D5_N"/>
    <property type="match status" value="1"/>
</dbReference>
<dbReference type="GO" id="GO:0005524">
    <property type="term" value="F:ATP binding"/>
    <property type="evidence" value="ECO:0007669"/>
    <property type="project" value="UniProtKB-KW"/>
</dbReference>
<dbReference type="PROSITE" id="PS51206">
    <property type="entry name" value="SF3_HELICASE_1"/>
    <property type="match status" value="1"/>
</dbReference>
<reference evidence="6 7" key="1">
    <citation type="journal article" date="2015" name="Genome Biol. Evol.">
        <title>Phylogenomic analyses indicate that early fungi evolved digesting cell walls of algal ancestors of land plants.</title>
        <authorList>
            <person name="Chang Y."/>
            <person name="Wang S."/>
            <person name="Sekimoto S."/>
            <person name="Aerts A.L."/>
            <person name="Choi C."/>
            <person name="Clum A."/>
            <person name="LaButti K.M."/>
            <person name="Lindquist E.A."/>
            <person name="Yee Ngan C."/>
            <person name="Ohm R.A."/>
            <person name="Salamov A.A."/>
            <person name="Grigoriev I.V."/>
            <person name="Spatafora J.W."/>
            <person name="Berbee M.L."/>
        </authorList>
    </citation>
    <scope>NUCLEOTIDE SEQUENCE [LARGE SCALE GENOMIC DNA]</scope>
    <source>
        <strain evidence="6 7">JEL478</strain>
    </source>
</reference>
<feature type="region of interest" description="Disordered" evidence="4">
    <location>
        <begin position="511"/>
        <end position="534"/>
    </location>
</feature>
<dbReference type="OrthoDB" id="2375545at2759"/>
<evidence type="ECO:0000313" key="6">
    <source>
        <dbReference type="EMBL" id="KXS08949.1"/>
    </source>
</evidence>
<gene>
    <name evidence="6" type="ORF">M427DRAFT_50163</name>
</gene>
<feature type="domain" description="SF3 helicase" evidence="5">
    <location>
        <begin position="629"/>
        <end position="810"/>
    </location>
</feature>
<dbReference type="InterPro" id="IPR014818">
    <property type="entry name" value="Phage/plasmid_primase_P4_C"/>
</dbReference>
<protein>
    <recommendedName>
        <fullName evidence="5">SF3 helicase domain-containing protein</fullName>
    </recommendedName>
</protein>
<name>A0A138ZWQ8_GONPJ</name>
<dbReference type="InterPro" id="IPR051620">
    <property type="entry name" value="ORF904-like_C"/>
</dbReference>
<dbReference type="SMART" id="SM00885">
    <property type="entry name" value="D5_N"/>
    <property type="match status" value="1"/>
</dbReference>
<dbReference type="InterPro" id="IPR014015">
    <property type="entry name" value="Helicase_SF3_DNA-vir"/>
</dbReference>
<evidence type="ECO:0000256" key="1">
    <source>
        <dbReference type="ARBA" id="ARBA00022741"/>
    </source>
</evidence>
<accession>A0A138ZWQ8</accession>
<dbReference type="SUPFAM" id="SSF52540">
    <property type="entry name" value="P-loop containing nucleoside triphosphate hydrolases"/>
    <property type="match status" value="1"/>
</dbReference>
<dbReference type="GO" id="GO:0016787">
    <property type="term" value="F:hydrolase activity"/>
    <property type="evidence" value="ECO:0007669"/>
    <property type="project" value="UniProtKB-KW"/>
</dbReference>
<evidence type="ECO:0000259" key="5">
    <source>
        <dbReference type="PROSITE" id="PS51206"/>
    </source>
</evidence>
<dbReference type="PANTHER" id="PTHR35372:SF2">
    <property type="entry name" value="SF3 HELICASE DOMAIN-CONTAINING PROTEIN"/>
    <property type="match status" value="1"/>
</dbReference>
<evidence type="ECO:0000256" key="2">
    <source>
        <dbReference type="ARBA" id="ARBA00022801"/>
    </source>
</evidence>
<organism evidence="6 7">
    <name type="scientific">Gonapodya prolifera (strain JEL478)</name>
    <name type="common">Monoblepharis prolifera</name>
    <dbReference type="NCBI Taxonomy" id="1344416"/>
    <lineage>
        <taxon>Eukaryota</taxon>
        <taxon>Fungi</taxon>
        <taxon>Fungi incertae sedis</taxon>
        <taxon>Chytridiomycota</taxon>
        <taxon>Chytridiomycota incertae sedis</taxon>
        <taxon>Monoblepharidomycetes</taxon>
        <taxon>Monoblepharidales</taxon>
        <taxon>Gonapodyaceae</taxon>
        <taxon>Gonapodya</taxon>
    </lineage>
</organism>
<keyword evidence="1" id="KW-0547">Nucleotide-binding</keyword>
<evidence type="ECO:0000256" key="3">
    <source>
        <dbReference type="ARBA" id="ARBA00022840"/>
    </source>
</evidence>
<feature type="compositionally biased region" description="Acidic residues" evidence="4">
    <location>
        <begin position="511"/>
        <end position="526"/>
    </location>
</feature>
<keyword evidence="3" id="KW-0067">ATP-binding</keyword>